<proteinExistence type="predicted"/>
<evidence type="ECO:0000313" key="1">
    <source>
        <dbReference type="EMBL" id="MCD1127579.1"/>
    </source>
</evidence>
<gene>
    <name evidence="1" type="ORF">LPW36_16535</name>
</gene>
<name>A0A9X1SMT2_9GAMM</name>
<accession>A0A9X1SMT2</accession>
<dbReference type="EMBL" id="JAJNAG010000063">
    <property type="protein sequence ID" value="MCD1127579.1"/>
    <property type="molecule type" value="Genomic_DNA"/>
</dbReference>
<organism evidence="1 2">
    <name type="scientific">Limnobaculum eriocheiris</name>
    <dbReference type="NCBI Taxonomy" id="2897391"/>
    <lineage>
        <taxon>Bacteria</taxon>
        <taxon>Pseudomonadati</taxon>
        <taxon>Pseudomonadota</taxon>
        <taxon>Gammaproteobacteria</taxon>
        <taxon>Enterobacterales</taxon>
        <taxon>Budviciaceae</taxon>
        <taxon>Limnobaculum</taxon>
    </lineage>
</organism>
<keyword evidence="2" id="KW-1185">Reference proteome</keyword>
<dbReference type="Proteomes" id="UP001139171">
    <property type="component" value="Unassembled WGS sequence"/>
</dbReference>
<sequence>MLTAIADGNITIRDQSNQQQDIAKLSNDTQNAANPLDKIFNAEEQMRNLEAINLAGQIVSQVTSIATNIGVKNAQDEAKASMEAASKDPVIQAQARENLAKQDITNPSQEQLNKATYDVVYQAAYERQMETYGTGSNVGRAIQAAGAALTVAMGGGSAGNAAAAASAPLLA</sequence>
<comment type="caution">
    <text evidence="1">The sequence shown here is derived from an EMBL/GenBank/DDBJ whole genome shotgun (WGS) entry which is preliminary data.</text>
</comment>
<reference evidence="1" key="1">
    <citation type="submission" date="2021-11" db="EMBL/GenBank/DDBJ databases">
        <title>Jinshanibacter sp. isolated from one year old Eriocheir sinensis.</title>
        <authorList>
            <person name="Li J.-Y."/>
            <person name="He W."/>
            <person name="Gao T.-H."/>
        </authorList>
    </citation>
    <scope>NUCLEOTIDE SEQUENCE</scope>
    <source>
        <strain evidence="1">LJY008</strain>
    </source>
</reference>
<dbReference type="RefSeq" id="WP_230611593.1">
    <property type="nucleotide sequence ID" value="NZ_JAJNAG010000063.1"/>
</dbReference>
<dbReference type="AlphaFoldDB" id="A0A9X1SMT2"/>
<protein>
    <submittedName>
        <fullName evidence="1">Uncharacterized protein</fullName>
    </submittedName>
</protein>
<evidence type="ECO:0000313" key="2">
    <source>
        <dbReference type="Proteomes" id="UP001139171"/>
    </source>
</evidence>